<comment type="subcellular location">
    <subcellularLocation>
        <location evidence="1">Cell outer membrane</location>
    </subcellularLocation>
</comment>
<dbReference type="PANTHER" id="PTHR30026">
    <property type="entry name" value="OUTER MEMBRANE PROTEIN TOLC"/>
    <property type="match status" value="1"/>
</dbReference>
<evidence type="ECO:0000256" key="1">
    <source>
        <dbReference type="ARBA" id="ARBA00004442"/>
    </source>
</evidence>
<dbReference type="SUPFAM" id="SSF56954">
    <property type="entry name" value="Outer membrane efflux proteins (OEP)"/>
    <property type="match status" value="1"/>
</dbReference>
<dbReference type="GO" id="GO:0015562">
    <property type="term" value="F:efflux transmembrane transporter activity"/>
    <property type="evidence" value="ECO:0007669"/>
    <property type="project" value="InterPro"/>
</dbReference>
<keyword evidence="6" id="KW-0175">Coiled coil</keyword>
<keyword evidence="2" id="KW-1134">Transmembrane beta strand</keyword>
<evidence type="ECO:0000256" key="4">
    <source>
        <dbReference type="ARBA" id="ARBA00023136"/>
    </source>
</evidence>
<feature type="coiled-coil region" evidence="6">
    <location>
        <begin position="119"/>
        <end position="210"/>
    </location>
</feature>
<keyword evidence="5" id="KW-0998">Cell outer membrane</keyword>
<reference evidence="7" key="1">
    <citation type="submission" date="2016-10" db="EMBL/GenBank/DDBJ databases">
        <authorList>
            <person name="de Groot N.N."/>
        </authorList>
    </citation>
    <scope>NUCLEOTIDE SEQUENCE</scope>
</reference>
<dbReference type="GO" id="GO:0009279">
    <property type="term" value="C:cell outer membrane"/>
    <property type="evidence" value="ECO:0007669"/>
    <property type="project" value="UniProtKB-SubCell"/>
</dbReference>
<dbReference type="GO" id="GO:1990281">
    <property type="term" value="C:efflux pump complex"/>
    <property type="evidence" value="ECO:0007669"/>
    <property type="project" value="TreeGrafter"/>
</dbReference>
<organism evidence="7">
    <name type="scientific">hydrothermal vent metagenome</name>
    <dbReference type="NCBI Taxonomy" id="652676"/>
    <lineage>
        <taxon>unclassified sequences</taxon>
        <taxon>metagenomes</taxon>
        <taxon>ecological metagenomes</taxon>
    </lineage>
</organism>
<evidence type="ECO:0000313" key="7">
    <source>
        <dbReference type="EMBL" id="SFV61804.1"/>
    </source>
</evidence>
<dbReference type="PANTHER" id="PTHR30026:SF20">
    <property type="entry name" value="OUTER MEMBRANE PROTEIN TOLC"/>
    <property type="match status" value="1"/>
</dbReference>
<keyword evidence="4" id="KW-0472">Membrane</keyword>
<feature type="coiled-coil region" evidence="6">
    <location>
        <begin position="312"/>
        <end position="339"/>
    </location>
</feature>
<dbReference type="InterPro" id="IPR051906">
    <property type="entry name" value="TolC-like"/>
</dbReference>
<dbReference type="GO" id="GO:0015288">
    <property type="term" value="F:porin activity"/>
    <property type="evidence" value="ECO:0007669"/>
    <property type="project" value="TreeGrafter"/>
</dbReference>
<proteinExistence type="predicted"/>
<keyword evidence="3" id="KW-0812">Transmembrane</keyword>
<accession>A0A1W1C7U0</accession>
<name>A0A1W1C7U0_9ZZZZ</name>
<dbReference type="AlphaFoldDB" id="A0A1W1C7U0"/>
<dbReference type="EMBL" id="FPHK01000056">
    <property type="protein sequence ID" value="SFV61804.1"/>
    <property type="molecule type" value="Genomic_DNA"/>
</dbReference>
<evidence type="ECO:0000256" key="2">
    <source>
        <dbReference type="ARBA" id="ARBA00022452"/>
    </source>
</evidence>
<gene>
    <name evidence="7" type="ORF">MNB_SM-6-1249</name>
</gene>
<evidence type="ECO:0000256" key="6">
    <source>
        <dbReference type="SAM" id="Coils"/>
    </source>
</evidence>
<dbReference type="Gene3D" id="1.20.1600.10">
    <property type="entry name" value="Outer membrane efflux proteins (OEP)"/>
    <property type="match status" value="1"/>
</dbReference>
<evidence type="ECO:0000256" key="5">
    <source>
        <dbReference type="ARBA" id="ARBA00023237"/>
    </source>
</evidence>
<protein>
    <submittedName>
        <fullName evidence="7">Outer membrane efflux protein, putative</fullName>
    </submittedName>
</protein>
<evidence type="ECO:0000256" key="3">
    <source>
        <dbReference type="ARBA" id="ARBA00022692"/>
    </source>
</evidence>
<sequence>MKKIVLALTIPYLLSAHTIPELFDALKSHAQTKADEMVVKKAEIAASQATSQLYPTINLFGTYDNYSSPSNMKPIVPNILMPMIKNQAIPQPYSYNIYKGGAKFTMPIFVKSIYTMADKAKAMQKSAKAKKRINLLKNEALIVGSNANLQYLRELKKSLDLKEKSLLETEKTVKIKVENGRAPESALYKIDDALNQISIAKNNIALQKQKLLSSIEAITGVKLDEPVQMQETQGVKEGILGSLKPLEEKLKASRLEVYAQKEKLYPTVVAHGNYVYSTAKAYNNHKDVNEEFGDIGVVVNIPLLAMSQYEAVTKAKIEMQSDEVELQKLRDELQAKADMLKSSLPLLDNSIKLAKRSIDNKEKLLKIAKVNYNSGRLSTEEYLRYEDDVVGAKAKLYAAKAQKWQTQMQLAVIYANNIEEMVR</sequence>